<evidence type="ECO:0000256" key="1">
    <source>
        <dbReference type="SAM" id="MobiDB-lite"/>
    </source>
</evidence>
<evidence type="ECO:0000313" key="3">
    <source>
        <dbReference type="EMBL" id="ATE53482.1"/>
    </source>
</evidence>
<feature type="chain" id="PRO_5039472917" description="Lipoprotein" evidence="2">
    <location>
        <begin position="22"/>
        <end position="219"/>
    </location>
</feature>
<dbReference type="RefSeq" id="WP_096492424.1">
    <property type="nucleotide sequence ID" value="NZ_CP023445.1"/>
</dbReference>
<keyword evidence="4" id="KW-1185">Reference proteome</keyword>
<keyword evidence="2" id="KW-0732">Signal</keyword>
<evidence type="ECO:0000313" key="4">
    <source>
        <dbReference type="Proteomes" id="UP000218505"/>
    </source>
</evidence>
<dbReference type="PROSITE" id="PS51257">
    <property type="entry name" value="PROKAR_LIPOPROTEIN"/>
    <property type="match status" value="1"/>
</dbReference>
<organism evidence="3 4">
    <name type="scientific">Actinosynnema pretiosum</name>
    <dbReference type="NCBI Taxonomy" id="42197"/>
    <lineage>
        <taxon>Bacteria</taxon>
        <taxon>Bacillati</taxon>
        <taxon>Actinomycetota</taxon>
        <taxon>Actinomycetes</taxon>
        <taxon>Pseudonocardiales</taxon>
        <taxon>Pseudonocardiaceae</taxon>
        <taxon>Actinosynnema</taxon>
    </lineage>
</organism>
<dbReference type="Proteomes" id="UP000218505">
    <property type="component" value="Chromosome"/>
</dbReference>
<name>A0A290Z3B0_9PSEU</name>
<sequence>MKSFRSSLFAAVGAAAVLLSACGSETSGTALPAADATASSTAEEGAPTSSSAAKSSAAKSTAADAPVASGDVAAPGSEFEVGQRAVVNFKYGTSKTGVIAITVDSIEAGDPADLAKYGDKAAGITPFYIRATVENVGGTDLAYSSLRLRGIKADGKTSSVIITGETDNCQTVNAGKDFTTAGAKFQTCVLQAGNAAEKITGAKYDAAEEYTKSPVVWKG</sequence>
<dbReference type="EMBL" id="CP023445">
    <property type="protein sequence ID" value="ATE53482.1"/>
    <property type="molecule type" value="Genomic_DNA"/>
</dbReference>
<protein>
    <recommendedName>
        <fullName evidence="5">Lipoprotein</fullName>
    </recommendedName>
</protein>
<evidence type="ECO:0000256" key="2">
    <source>
        <dbReference type="SAM" id="SignalP"/>
    </source>
</evidence>
<reference evidence="3" key="1">
    <citation type="submission" date="2017-09" db="EMBL/GenBank/DDBJ databases">
        <title>Complete Genome Sequence of ansamitocin-producing Bacterium Actinosynnema pretiosum X47.</title>
        <authorList>
            <person name="Cao G."/>
            <person name="Zong G."/>
            <person name="Zhong C."/>
            <person name="Fu J."/>
        </authorList>
    </citation>
    <scope>NUCLEOTIDE SEQUENCE [LARGE SCALE GENOMIC DNA]</scope>
    <source>
        <strain evidence="3">X47</strain>
    </source>
</reference>
<accession>A0A290Z3B0</accession>
<feature type="signal peptide" evidence="2">
    <location>
        <begin position="1"/>
        <end position="21"/>
    </location>
</feature>
<evidence type="ECO:0008006" key="5">
    <source>
        <dbReference type="Google" id="ProtNLM"/>
    </source>
</evidence>
<proteinExistence type="predicted"/>
<feature type="region of interest" description="Disordered" evidence="1">
    <location>
        <begin position="28"/>
        <end position="57"/>
    </location>
</feature>
<dbReference type="AlphaFoldDB" id="A0A290Z3B0"/>
<dbReference type="KEGG" id="apre:CNX65_09400"/>
<gene>
    <name evidence="3" type="ORF">CNX65_09400</name>
</gene>